<evidence type="ECO:0000313" key="3">
    <source>
        <dbReference type="Proteomes" id="UP001056610"/>
    </source>
</evidence>
<keyword evidence="1" id="KW-0472">Membrane</keyword>
<keyword evidence="3" id="KW-1185">Reference proteome</keyword>
<dbReference type="Proteomes" id="UP001056610">
    <property type="component" value="Chromosome"/>
</dbReference>
<dbReference type="EMBL" id="CP097320">
    <property type="protein sequence ID" value="UQX11682.1"/>
    <property type="molecule type" value="Genomic_DNA"/>
</dbReference>
<keyword evidence="1" id="KW-0812">Transmembrane</keyword>
<proteinExistence type="predicted"/>
<organism evidence="2 3">
    <name type="scientific">Candidatus Mycobacterium methanotrophicum</name>
    <dbReference type="NCBI Taxonomy" id="2943498"/>
    <lineage>
        <taxon>Bacteria</taxon>
        <taxon>Bacillati</taxon>
        <taxon>Actinomycetota</taxon>
        <taxon>Actinomycetes</taxon>
        <taxon>Mycobacteriales</taxon>
        <taxon>Mycobacteriaceae</taxon>
        <taxon>Mycobacterium</taxon>
    </lineage>
</organism>
<feature type="transmembrane region" description="Helical" evidence="1">
    <location>
        <begin position="27"/>
        <end position="43"/>
    </location>
</feature>
<sequence>MKKVIALGVSIILTAELATLLLQDRRLVLWAAGIAALFALANVRQVLGYGGESPPLAAPNVLEESLRGWLSRTETLIHRSESTRADWDRHLRPMLARRFAITTGQSQAKDPAAFDATGRTLFGPQLWAWVNPNNVAQTGERERGPGRATLAEILERLEQL</sequence>
<protein>
    <submittedName>
        <fullName evidence="2">Uncharacterized protein</fullName>
    </submittedName>
</protein>
<dbReference type="RefSeq" id="WP_219068403.1">
    <property type="nucleotide sequence ID" value="NZ_CAJUXY010000036.1"/>
</dbReference>
<reference evidence="2" key="1">
    <citation type="submission" date="2022-05" db="EMBL/GenBank/DDBJ databases">
        <title>A methanotrophic Mycobacterium dominates a cave microbial ecosystem.</title>
        <authorList>
            <person name="Van Spanning R.J.M."/>
            <person name="Guan Q."/>
            <person name="Melkonian C."/>
            <person name="Gallant J."/>
            <person name="Polerecky L."/>
            <person name="Flot J.-F."/>
            <person name="Brandt B.W."/>
            <person name="Braster M."/>
            <person name="Iturbe Espinoza P."/>
            <person name="Aerts J."/>
            <person name="Meima-Franke M."/>
            <person name="Piersma S.R."/>
            <person name="Bunduc C."/>
            <person name="Ummels R."/>
            <person name="Pain A."/>
            <person name="Fleming E.J."/>
            <person name="van der Wel N."/>
            <person name="Gherman V.D."/>
            <person name="Sarbu S.M."/>
            <person name="Bodelier P.L.E."/>
            <person name="Bitter W."/>
        </authorList>
    </citation>
    <scope>NUCLEOTIDE SEQUENCE</scope>
    <source>
        <strain evidence="2">Sulfur Cave</strain>
    </source>
</reference>
<accession>A0ABY4QKW9</accession>
<evidence type="ECO:0000256" key="1">
    <source>
        <dbReference type="SAM" id="Phobius"/>
    </source>
</evidence>
<keyword evidence="1" id="KW-1133">Transmembrane helix</keyword>
<gene>
    <name evidence="2" type="ORF">M5I08_04280</name>
</gene>
<evidence type="ECO:0000313" key="2">
    <source>
        <dbReference type="EMBL" id="UQX11682.1"/>
    </source>
</evidence>
<name>A0ABY4QKW9_9MYCO</name>